<dbReference type="KEGG" id="vpc:102527358"/>
<name>A0A6I9IQ62_VICPA</name>
<dbReference type="InterPro" id="IPR037758">
    <property type="entry name" value="CCDC54"/>
</dbReference>
<dbReference type="OrthoDB" id="9446450at2759"/>
<accession>A0A6I9IQ62</accession>
<gene>
    <name evidence="2" type="primary">CCDC54</name>
</gene>
<reference evidence="2" key="2">
    <citation type="submission" date="2025-08" db="UniProtKB">
        <authorList>
            <consortium name="RefSeq"/>
        </authorList>
    </citation>
    <scope>IDENTIFICATION</scope>
</reference>
<evidence type="ECO:0000313" key="2">
    <source>
        <dbReference type="RefSeq" id="XP_006215973.1"/>
    </source>
</evidence>
<proteinExistence type="predicted"/>
<protein>
    <submittedName>
        <fullName evidence="2">Coiled-coil domain-containing protein 54</fullName>
    </submittedName>
</protein>
<dbReference type="FunCoup" id="A0A6I9IQ62">
    <property type="interactions" value="1"/>
</dbReference>
<organism evidence="1 2">
    <name type="scientific">Vicugna pacos</name>
    <name type="common">Alpaca</name>
    <name type="synonym">Lama pacos</name>
    <dbReference type="NCBI Taxonomy" id="30538"/>
    <lineage>
        <taxon>Eukaryota</taxon>
        <taxon>Metazoa</taxon>
        <taxon>Chordata</taxon>
        <taxon>Craniata</taxon>
        <taxon>Vertebrata</taxon>
        <taxon>Euteleostomi</taxon>
        <taxon>Mammalia</taxon>
        <taxon>Eutheria</taxon>
        <taxon>Laurasiatheria</taxon>
        <taxon>Artiodactyla</taxon>
        <taxon>Tylopoda</taxon>
        <taxon>Camelidae</taxon>
        <taxon>Vicugna</taxon>
    </lineage>
</organism>
<dbReference type="GeneID" id="102527358"/>
<evidence type="ECO:0000313" key="1">
    <source>
        <dbReference type="Proteomes" id="UP001652581"/>
    </source>
</evidence>
<dbReference type="RefSeq" id="XP_006215973.1">
    <property type="nucleotide sequence ID" value="XM_006215911.2"/>
</dbReference>
<sequence length="328" mass="38002">MYKLQTKRVKAAAGQMWNSNFSKMRQSLKNVYHKYKNQHPNSTRYPTMTFYDCDQDDVIADEEMNLAVMLQDIKTSQIELLGQMTDIVSAVSKIQERTDFYQMQMEVLETRVNVNEDKQCKITKDIFSMKEDIDALKKKVIELENQNSCSHIHCLEVLEGEKGKEIIDLLHKLIQPGTLKQTVASTDSESSSAESEKVSSCPKLTDHLEEKPISPQIKALKKNNHHNTLRSFRKAKSNIYIYPDFNTWIKLTFVHGGKWRFFLSATKLEEFIQWLLSRPTIPPEEPQVITQRYCPFPGPIVSLTTICLSVFKYIYSLFVSSKEEVTRL</sequence>
<dbReference type="AlphaFoldDB" id="A0A6I9IQ62"/>
<dbReference type="InParanoid" id="A0A6I9IQ62"/>
<dbReference type="Proteomes" id="UP001652581">
    <property type="component" value="Chromosome 1"/>
</dbReference>
<dbReference type="PANTHER" id="PTHR37880">
    <property type="entry name" value="COILED-COIL DOMAIN-CONTAINING PROTEIN 54"/>
    <property type="match status" value="1"/>
</dbReference>
<reference evidence="1" key="1">
    <citation type="submission" date="2025-05" db="UniProtKB">
        <authorList>
            <consortium name="RefSeq"/>
        </authorList>
    </citation>
    <scope>NUCLEOTIDE SEQUENCE [LARGE SCALE GENOMIC DNA]</scope>
</reference>
<dbReference type="PANTHER" id="PTHR37880:SF1">
    <property type="entry name" value="COILED-COIL DOMAIN-CONTAINING PROTEIN 54"/>
    <property type="match status" value="1"/>
</dbReference>
<dbReference type="CTD" id="84692"/>
<keyword evidence="1" id="KW-1185">Reference proteome</keyword>